<comment type="caution">
    <text evidence="2">The sequence shown here is derived from an EMBL/GenBank/DDBJ whole genome shotgun (WGS) entry which is preliminary data.</text>
</comment>
<dbReference type="RefSeq" id="WP_307466066.1">
    <property type="nucleotide sequence ID" value="NZ_JAURUR010000005.1"/>
</dbReference>
<sequence>MRQFLLPVSLTTIVLTSVALAGGGGARPAPATLPGTALVQPGQTWVMTGTTAAGEPVQVKFALTRKAPERSGTDWNFDAPNGPFTYSPNEGTLFAADILPSLTTGAPVQLCVAMFNGKEARGALLSGRMDDIDAQMEQIPDDAPEPKNAAEMVQILRSYGVAAGTCTLKRGS</sequence>
<gene>
    <name evidence="2" type="ORF">QO006_001942</name>
</gene>
<dbReference type="EMBL" id="JAURUR010000005">
    <property type="protein sequence ID" value="MDP9764504.1"/>
    <property type="molecule type" value="Genomic_DNA"/>
</dbReference>
<evidence type="ECO:0000313" key="2">
    <source>
        <dbReference type="EMBL" id="MDP9764504.1"/>
    </source>
</evidence>
<accession>A0ABT9ME57</accession>
<reference evidence="2 3" key="1">
    <citation type="submission" date="2023-07" db="EMBL/GenBank/DDBJ databases">
        <title>Genomic Encyclopedia of Type Strains, Phase IV (KMG-IV): sequencing the most valuable type-strain genomes for metagenomic binning, comparative biology and taxonomic classification.</title>
        <authorList>
            <person name="Goeker M."/>
        </authorList>
    </citation>
    <scope>NUCLEOTIDE SEQUENCE [LARGE SCALE GENOMIC DNA]</scope>
    <source>
        <strain evidence="2 3">NIO-1023</strain>
    </source>
</reference>
<feature type="signal peptide" evidence="1">
    <location>
        <begin position="1"/>
        <end position="21"/>
    </location>
</feature>
<evidence type="ECO:0000313" key="3">
    <source>
        <dbReference type="Proteomes" id="UP001232163"/>
    </source>
</evidence>
<organism evidence="2 3">
    <name type="scientific">Deinococcus enclensis</name>
    <dbReference type="NCBI Taxonomy" id="1049582"/>
    <lineage>
        <taxon>Bacteria</taxon>
        <taxon>Thermotogati</taxon>
        <taxon>Deinococcota</taxon>
        <taxon>Deinococci</taxon>
        <taxon>Deinococcales</taxon>
        <taxon>Deinococcaceae</taxon>
        <taxon>Deinococcus</taxon>
    </lineage>
</organism>
<dbReference type="Proteomes" id="UP001232163">
    <property type="component" value="Unassembled WGS sequence"/>
</dbReference>
<protein>
    <submittedName>
        <fullName evidence="2">Uncharacterized protein</fullName>
    </submittedName>
</protein>
<keyword evidence="1" id="KW-0732">Signal</keyword>
<feature type="chain" id="PRO_5046431371" evidence="1">
    <location>
        <begin position="22"/>
        <end position="172"/>
    </location>
</feature>
<proteinExistence type="predicted"/>
<keyword evidence="3" id="KW-1185">Reference proteome</keyword>
<name>A0ABT9ME57_9DEIO</name>
<evidence type="ECO:0000256" key="1">
    <source>
        <dbReference type="SAM" id="SignalP"/>
    </source>
</evidence>